<organism evidence="2 3">
    <name type="scientific">Moniliophthora roreri</name>
    <name type="common">Frosty pod rot fungus</name>
    <name type="synonym">Monilia roreri</name>
    <dbReference type="NCBI Taxonomy" id="221103"/>
    <lineage>
        <taxon>Eukaryota</taxon>
        <taxon>Fungi</taxon>
        <taxon>Dikarya</taxon>
        <taxon>Basidiomycota</taxon>
        <taxon>Agaricomycotina</taxon>
        <taxon>Agaricomycetes</taxon>
        <taxon>Agaricomycetidae</taxon>
        <taxon>Agaricales</taxon>
        <taxon>Marasmiineae</taxon>
        <taxon>Marasmiaceae</taxon>
        <taxon>Moniliophthora</taxon>
    </lineage>
</organism>
<feature type="compositionally biased region" description="Basic residues" evidence="1">
    <location>
        <begin position="98"/>
        <end position="107"/>
    </location>
</feature>
<evidence type="ECO:0000313" key="3">
    <source>
        <dbReference type="Proteomes" id="UP000054988"/>
    </source>
</evidence>
<feature type="region of interest" description="Disordered" evidence="1">
    <location>
        <begin position="88"/>
        <end position="107"/>
    </location>
</feature>
<evidence type="ECO:0000313" key="2">
    <source>
        <dbReference type="EMBL" id="KTB29339.1"/>
    </source>
</evidence>
<feature type="compositionally biased region" description="Basic and acidic residues" evidence="1">
    <location>
        <begin position="88"/>
        <end position="97"/>
    </location>
</feature>
<reference evidence="2 3" key="1">
    <citation type="submission" date="2015-12" db="EMBL/GenBank/DDBJ databases">
        <title>Draft genome sequence of Moniliophthora roreri, the causal agent of frosty pod rot of cacao.</title>
        <authorList>
            <person name="Aime M.C."/>
            <person name="Diaz-Valderrama J.R."/>
            <person name="Kijpornyongpan T."/>
            <person name="Phillips-Mora W."/>
        </authorList>
    </citation>
    <scope>NUCLEOTIDE SEQUENCE [LARGE SCALE GENOMIC DNA]</scope>
    <source>
        <strain evidence="2 3">MCA 2952</strain>
    </source>
</reference>
<proteinExistence type="predicted"/>
<gene>
    <name evidence="2" type="ORF">WG66_18099</name>
</gene>
<name>A0A0W0EZ61_MONRR</name>
<feature type="region of interest" description="Disordered" evidence="1">
    <location>
        <begin position="1"/>
        <end position="22"/>
    </location>
</feature>
<comment type="caution">
    <text evidence="2">The sequence shown here is derived from an EMBL/GenBank/DDBJ whole genome shotgun (WGS) entry which is preliminary data.</text>
</comment>
<protein>
    <submittedName>
        <fullName evidence="2">Uncharacterized protein</fullName>
    </submittedName>
</protein>
<dbReference type="EMBL" id="LATX01002435">
    <property type="protein sequence ID" value="KTB29339.1"/>
    <property type="molecule type" value="Genomic_DNA"/>
</dbReference>
<dbReference type="Proteomes" id="UP000054988">
    <property type="component" value="Unassembled WGS sequence"/>
</dbReference>
<feature type="region of interest" description="Disordered" evidence="1">
    <location>
        <begin position="34"/>
        <end position="66"/>
    </location>
</feature>
<accession>A0A0W0EZ61</accession>
<sequence length="107" mass="11497">MSQPYSTQSNFDNTTNPNATTGFNETARVNFASDTNLDTSGAGVNAKDAFSREDKHDTTMKNDKPGLVSKIRGSVEVTAGKVLKNPDLIEKGTERKTGNAHKHSLGI</sequence>
<feature type="compositionally biased region" description="Basic and acidic residues" evidence="1">
    <location>
        <begin position="49"/>
        <end position="64"/>
    </location>
</feature>
<dbReference type="AlphaFoldDB" id="A0A0W0EZ61"/>
<evidence type="ECO:0000256" key="1">
    <source>
        <dbReference type="SAM" id="MobiDB-lite"/>
    </source>
</evidence>